<dbReference type="Proteomes" id="UP001595772">
    <property type="component" value="Unassembled WGS sequence"/>
</dbReference>
<evidence type="ECO:0000256" key="1">
    <source>
        <dbReference type="ARBA" id="ARBA00004772"/>
    </source>
</evidence>
<evidence type="ECO:0000259" key="10">
    <source>
        <dbReference type="Pfam" id="PF02602"/>
    </source>
</evidence>
<keyword evidence="4 9" id="KW-0456">Lyase</keyword>
<evidence type="ECO:0000256" key="4">
    <source>
        <dbReference type="ARBA" id="ARBA00023239"/>
    </source>
</evidence>
<dbReference type="PANTHER" id="PTHR38042:SF1">
    <property type="entry name" value="UROPORPHYRINOGEN-III SYNTHASE, CHLOROPLASTIC"/>
    <property type="match status" value="1"/>
</dbReference>
<evidence type="ECO:0000256" key="3">
    <source>
        <dbReference type="ARBA" id="ARBA00013109"/>
    </source>
</evidence>
<dbReference type="InterPro" id="IPR003754">
    <property type="entry name" value="4pyrrol_synth_uPrphyn_synth"/>
</dbReference>
<keyword evidence="12" id="KW-1185">Reference proteome</keyword>
<dbReference type="Gene3D" id="3.40.50.10090">
    <property type="match status" value="2"/>
</dbReference>
<keyword evidence="5 9" id="KW-0627">Porphyrin biosynthesis</keyword>
<gene>
    <name evidence="11" type="ORF">ACFOUV_02205</name>
</gene>
<proteinExistence type="inferred from homology"/>
<evidence type="ECO:0000256" key="2">
    <source>
        <dbReference type="ARBA" id="ARBA00008133"/>
    </source>
</evidence>
<sequence>MEQSLHGYKILITREAKQAKDLAEKVIALDGIPVQVPILRISCKDAKENQQIFSKIQTYKWIFFTSANGVDCFFRLTEKYHVHHLRKHKFATVGHKTEKVLNEYGYQSSFIPSIYNAEIMAEEFLNGFSEEGPALLIRGNRSRDVLPVEFSKQQLAFDSMEVYETAVNYDAKEKLNQILSEDEIDFITFTSPSTVEAFVELAEAIPRKKIVCIGTTTKQRAEELGFSTLLTPEEFTTEEMLLSISKYINRKER</sequence>
<dbReference type="InterPro" id="IPR039793">
    <property type="entry name" value="UROS/Hem4"/>
</dbReference>
<feature type="domain" description="Tetrapyrrole biosynthesis uroporphyrinogen III synthase" evidence="10">
    <location>
        <begin position="21"/>
        <end position="241"/>
    </location>
</feature>
<dbReference type="EMBL" id="JBHSAO010000001">
    <property type="protein sequence ID" value="MFC4022629.1"/>
    <property type="molecule type" value="Genomic_DNA"/>
</dbReference>
<comment type="similarity">
    <text evidence="2 9">Belongs to the uroporphyrinogen-III synthase family.</text>
</comment>
<comment type="catalytic activity">
    <reaction evidence="8 9">
        <text>hydroxymethylbilane = uroporphyrinogen III + H2O</text>
        <dbReference type="Rhea" id="RHEA:18965"/>
        <dbReference type="ChEBI" id="CHEBI:15377"/>
        <dbReference type="ChEBI" id="CHEBI:57308"/>
        <dbReference type="ChEBI" id="CHEBI:57845"/>
        <dbReference type="EC" id="4.2.1.75"/>
    </reaction>
</comment>
<dbReference type="SUPFAM" id="SSF69618">
    <property type="entry name" value="HemD-like"/>
    <property type="match status" value="1"/>
</dbReference>
<dbReference type="GO" id="GO:0004852">
    <property type="term" value="F:uroporphyrinogen-III synthase activity"/>
    <property type="evidence" value="ECO:0007669"/>
    <property type="project" value="UniProtKB-EC"/>
</dbReference>
<evidence type="ECO:0000313" key="12">
    <source>
        <dbReference type="Proteomes" id="UP001595772"/>
    </source>
</evidence>
<evidence type="ECO:0000256" key="6">
    <source>
        <dbReference type="ARBA" id="ARBA00037589"/>
    </source>
</evidence>
<evidence type="ECO:0000313" key="11">
    <source>
        <dbReference type="EMBL" id="MFC4022629.1"/>
    </source>
</evidence>
<dbReference type="RefSeq" id="WP_379495132.1">
    <property type="nucleotide sequence ID" value="NZ_JBHSAO010000001.1"/>
</dbReference>
<accession>A0ABV8GVN1</accession>
<name>A0ABV8GVN1_9BACI</name>
<dbReference type="Pfam" id="PF02602">
    <property type="entry name" value="HEM4"/>
    <property type="match status" value="1"/>
</dbReference>
<protein>
    <recommendedName>
        <fullName evidence="7 9">Uroporphyrinogen-III synthase</fullName>
        <ecNumber evidence="3 9">4.2.1.75</ecNumber>
    </recommendedName>
</protein>
<dbReference type="PANTHER" id="PTHR38042">
    <property type="entry name" value="UROPORPHYRINOGEN-III SYNTHASE, CHLOROPLASTIC"/>
    <property type="match status" value="1"/>
</dbReference>
<dbReference type="EC" id="4.2.1.75" evidence="3 9"/>
<evidence type="ECO:0000256" key="5">
    <source>
        <dbReference type="ARBA" id="ARBA00023244"/>
    </source>
</evidence>
<comment type="function">
    <text evidence="6 9">Catalyzes cyclization of the linear tetrapyrrole, hydroxymethylbilane, to the macrocyclic uroporphyrinogen III.</text>
</comment>
<evidence type="ECO:0000256" key="8">
    <source>
        <dbReference type="ARBA" id="ARBA00048617"/>
    </source>
</evidence>
<comment type="pathway">
    <text evidence="1 9">Porphyrin-containing compound metabolism; protoporphyrin-IX biosynthesis; coproporphyrinogen-III from 5-aminolevulinate: step 3/4.</text>
</comment>
<comment type="caution">
    <text evidence="11">The sequence shown here is derived from an EMBL/GenBank/DDBJ whole genome shotgun (WGS) entry which is preliminary data.</text>
</comment>
<evidence type="ECO:0000256" key="7">
    <source>
        <dbReference type="ARBA" id="ARBA00040167"/>
    </source>
</evidence>
<organism evidence="11 12">
    <name type="scientific">Oceanobacillus longus</name>
    <dbReference type="NCBI Taxonomy" id="930120"/>
    <lineage>
        <taxon>Bacteria</taxon>
        <taxon>Bacillati</taxon>
        <taxon>Bacillota</taxon>
        <taxon>Bacilli</taxon>
        <taxon>Bacillales</taxon>
        <taxon>Bacillaceae</taxon>
        <taxon>Oceanobacillus</taxon>
    </lineage>
</organism>
<dbReference type="CDD" id="cd06578">
    <property type="entry name" value="HemD"/>
    <property type="match status" value="1"/>
</dbReference>
<dbReference type="InterPro" id="IPR036108">
    <property type="entry name" value="4pyrrol_syn_uPrphyn_synt_sf"/>
</dbReference>
<evidence type="ECO:0000256" key="9">
    <source>
        <dbReference type="RuleBase" id="RU366031"/>
    </source>
</evidence>
<reference evidence="12" key="1">
    <citation type="journal article" date="2019" name="Int. J. Syst. Evol. Microbiol.">
        <title>The Global Catalogue of Microorganisms (GCM) 10K type strain sequencing project: providing services to taxonomists for standard genome sequencing and annotation.</title>
        <authorList>
            <consortium name="The Broad Institute Genomics Platform"/>
            <consortium name="The Broad Institute Genome Sequencing Center for Infectious Disease"/>
            <person name="Wu L."/>
            <person name="Ma J."/>
        </authorList>
    </citation>
    <scope>NUCLEOTIDE SEQUENCE [LARGE SCALE GENOMIC DNA]</scope>
    <source>
        <strain evidence="12">IBRC-M 10703</strain>
    </source>
</reference>